<sequence>MNSTAGVSAAGSSTAGKTGTKRYRVQLTALTCKRKQDAIGRDEPQLFVNGVSVYGPGDIGKGETVDLRPRSAVFASVAHMALVEADPGADDQLGVVTAIAGQAGRGPQRGEFHLPAADYEITFQVVPA</sequence>
<gene>
    <name evidence="1" type="ORF">Ani05nite_25970</name>
</gene>
<reference evidence="1" key="1">
    <citation type="submission" date="2021-01" db="EMBL/GenBank/DDBJ databases">
        <title>Whole genome shotgun sequence of Actinoplanes nipponensis NBRC 14063.</title>
        <authorList>
            <person name="Komaki H."/>
            <person name="Tamura T."/>
        </authorList>
    </citation>
    <scope>NUCLEOTIDE SEQUENCE</scope>
    <source>
        <strain evidence="1">NBRC 14063</strain>
    </source>
</reference>
<evidence type="ECO:0000313" key="1">
    <source>
        <dbReference type="EMBL" id="GIE49063.1"/>
    </source>
</evidence>
<evidence type="ECO:0000313" key="2">
    <source>
        <dbReference type="Proteomes" id="UP000647172"/>
    </source>
</evidence>
<dbReference type="Proteomes" id="UP000647172">
    <property type="component" value="Unassembled WGS sequence"/>
</dbReference>
<organism evidence="1 2">
    <name type="scientific">Actinoplanes nipponensis</name>
    <dbReference type="NCBI Taxonomy" id="135950"/>
    <lineage>
        <taxon>Bacteria</taxon>
        <taxon>Bacillati</taxon>
        <taxon>Actinomycetota</taxon>
        <taxon>Actinomycetes</taxon>
        <taxon>Micromonosporales</taxon>
        <taxon>Micromonosporaceae</taxon>
        <taxon>Actinoplanes</taxon>
    </lineage>
</organism>
<keyword evidence="2" id="KW-1185">Reference proteome</keyword>
<protein>
    <submittedName>
        <fullName evidence="1">Uncharacterized protein</fullName>
    </submittedName>
</protein>
<dbReference type="EMBL" id="BOMQ01000030">
    <property type="protein sequence ID" value="GIE49063.1"/>
    <property type="molecule type" value="Genomic_DNA"/>
</dbReference>
<accession>A0A919JE58</accession>
<proteinExistence type="predicted"/>
<dbReference type="AlphaFoldDB" id="A0A919JE58"/>
<name>A0A919JE58_9ACTN</name>
<comment type="caution">
    <text evidence="1">The sequence shown here is derived from an EMBL/GenBank/DDBJ whole genome shotgun (WGS) entry which is preliminary data.</text>
</comment>
<dbReference type="RefSeq" id="WP_203768237.1">
    <property type="nucleotide sequence ID" value="NZ_BAAAYJ010000100.1"/>
</dbReference>